<evidence type="ECO:0000256" key="4">
    <source>
        <dbReference type="ARBA" id="ARBA00022723"/>
    </source>
</evidence>
<dbReference type="PANTHER" id="PTHR11735:SF11">
    <property type="entry name" value="TRNA THREONYLCARBAMOYLADENOSINE BIOSYNTHESIS PROTEIN TSAB"/>
    <property type="match status" value="1"/>
</dbReference>
<comment type="catalytic activity">
    <reaction evidence="6">
        <text>L-threonylcarbamoyladenylate + adenosine(37) in tRNA = N(6)-L-threonylcarbamoyladenosine(37) in tRNA + AMP + H(+)</text>
        <dbReference type="Rhea" id="RHEA:37059"/>
        <dbReference type="Rhea" id="RHEA-COMP:10162"/>
        <dbReference type="Rhea" id="RHEA-COMP:10163"/>
        <dbReference type="ChEBI" id="CHEBI:15378"/>
        <dbReference type="ChEBI" id="CHEBI:73682"/>
        <dbReference type="ChEBI" id="CHEBI:74411"/>
        <dbReference type="ChEBI" id="CHEBI:74418"/>
        <dbReference type="ChEBI" id="CHEBI:456215"/>
        <dbReference type="EC" id="2.3.1.234"/>
    </reaction>
</comment>
<evidence type="ECO:0000259" key="7">
    <source>
        <dbReference type="Pfam" id="PF00814"/>
    </source>
</evidence>
<dbReference type="OrthoDB" id="1675500at2"/>
<evidence type="ECO:0000256" key="5">
    <source>
        <dbReference type="ARBA" id="ARBA00023315"/>
    </source>
</evidence>
<keyword evidence="9" id="KW-1185">Reference proteome</keyword>
<feature type="domain" description="Gcp-like" evidence="7">
    <location>
        <begin position="66"/>
        <end position="295"/>
    </location>
</feature>
<dbReference type="Proteomes" id="UP000295325">
    <property type="component" value="Unassembled WGS sequence"/>
</dbReference>
<dbReference type="InterPro" id="IPR000905">
    <property type="entry name" value="Gcp-like_dom"/>
</dbReference>
<dbReference type="PRINTS" id="PR00789">
    <property type="entry name" value="OSIALOPTASE"/>
</dbReference>
<comment type="caution">
    <text evidence="8">The sequence shown here is derived from an EMBL/GenBank/DDBJ whole genome shotgun (WGS) entry which is preliminary data.</text>
</comment>
<dbReference type="EC" id="2.3.1.234" evidence="1"/>
<dbReference type="GO" id="GO:0008033">
    <property type="term" value="P:tRNA processing"/>
    <property type="evidence" value="ECO:0007669"/>
    <property type="project" value="UniProtKB-KW"/>
</dbReference>
<dbReference type="InterPro" id="IPR043129">
    <property type="entry name" value="ATPase_NBD"/>
</dbReference>
<dbReference type="Pfam" id="PF00814">
    <property type="entry name" value="TsaD"/>
    <property type="match status" value="1"/>
</dbReference>
<dbReference type="GO" id="GO:0061711">
    <property type="term" value="F:tRNA N(6)-L-threonylcarbamoyladenine synthase activity"/>
    <property type="evidence" value="ECO:0007669"/>
    <property type="project" value="UniProtKB-EC"/>
</dbReference>
<dbReference type="AlphaFoldDB" id="A0A4R7KRD6"/>
<evidence type="ECO:0000256" key="1">
    <source>
        <dbReference type="ARBA" id="ARBA00012156"/>
    </source>
</evidence>
<dbReference type="SUPFAM" id="SSF53067">
    <property type="entry name" value="Actin-like ATPase domain"/>
    <property type="match status" value="1"/>
</dbReference>
<dbReference type="PANTHER" id="PTHR11735">
    <property type="entry name" value="TRNA N6-ADENOSINE THREONYLCARBAMOYLTRANSFERASE"/>
    <property type="match status" value="1"/>
</dbReference>
<keyword evidence="5" id="KW-0012">Acyltransferase</keyword>
<keyword evidence="4" id="KW-0479">Metal-binding</keyword>
<keyword evidence="3" id="KW-0819">tRNA processing</keyword>
<gene>
    <name evidence="8" type="ORF">EDD71_105122</name>
</gene>
<keyword evidence="2" id="KW-0808">Transferase</keyword>
<protein>
    <recommendedName>
        <fullName evidence="1">N(6)-L-threonylcarbamoyladenine synthase</fullName>
        <ecNumber evidence="1">2.3.1.234</ecNumber>
    </recommendedName>
</protein>
<sequence>MPRILGIDTSNYTTSVSVVEDGKILYDARKILNVRKGERGLRQSEALFQHVINLPSLLKDERVKGLDGVCTSIRPRPIEGSYMPVFKAGESIGISIASAMGIPFFETSHQESHIEAACQSIGFDYDEFYAFHLSGGTSELLKVKRENGYKIQIIGGTKDISTGQFLDRLGVAMGLSFPAGKFMDQMAMEAEKTGLRIPSRVDGLYFNLSGQETMGLKFIENGYNYEEVAFAAMMCVSKTLEKIFKNLFIREQLPLILIGGVASSGFLRKYLNTKFKDNIFFSKAHYAVDNAVGTAFIGWKKLKGGFYER</sequence>
<evidence type="ECO:0000256" key="6">
    <source>
        <dbReference type="ARBA" id="ARBA00048117"/>
    </source>
</evidence>
<accession>A0A4R7KRD6</accession>
<evidence type="ECO:0000313" key="8">
    <source>
        <dbReference type="EMBL" id="TDT61942.1"/>
    </source>
</evidence>
<organism evidence="8 9">
    <name type="scientific">Fonticella tunisiensis</name>
    <dbReference type="NCBI Taxonomy" id="1096341"/>
    <lineage>
        <taxon>Bacteria</taxon>
        <taxon>Bacillati</taxon>
        <taxon>Bacillota</taxon>
        <taxon>Clostridia</taxon>
        <taxon>Eubacteriales</taxon>
        <taxon>Clostridiaceae</taxon>
        <taxon>Fonticella</taxon>
    </lineage>
</organism>
<dbReference type="InterPro" id="IPR017861">
    <property type="entry name" value="KAE1/TsaD"/>
</dbReference>
<dbReference type="GO" id="GO:0005829">
    <property type="term" value="C:cytosol"/>
    <property type="evidence" value="ECO:0007669"/>
    <property type="project" value="TreeGrafter"/>
</dbReference>
<reference evidence="8 9" key="1">
    <citation type="submission" date="2019-03" db="EMBL/GenBank/DDBJ databases">
        <title>Genomic Encyclopedia of Type Strains, Phase IV (KMG-IV): sequencing the most valuable type-strain genomes for metagenomic binning, comparative biology and taxonomic classification.</title>
        <authorList>
            <person name="Goeker M."/>
        </authorList>
    </citation>
    <scope>NUCLEOTIDE SEQUENCE [LARGE SCALE GENOMIC DNA]</scope>
    <source>
        <strain evidence="8 9">DSM 24455</strain>
    </source>
</reference>
<dbReference type="EMBL" id="SOAZ01000005">
    <property type="protein sequence ID" value="TDT61942.1"/>
    <property type="molecule type" value="Genomic_DNA"/>
</dbReference>
<evidence type="ECO:0000256" key="3">
    <source>
        <dbReference type="ARBA" id="ARBA00022694"/>
    </source>
</evidence>
<proteinExistence type="predicted"/>
<dbReference type="RefSeq" id="WP_133627573.1">
    <property type="nucleotide sequence ID" value="NZ_SOAZ01000005.1"/>
</dbReference>
<name>A0A4R7KRD6_9CLOT</name>
<dbReference type="Gene3D" id="3.30.420.40">
    <property type="match status" value="2"/>
</dbReference>
<dbReference type="GO" id="GO:0046872">
    <property type="term" value="F:metal ion binding"/>
    <property type="evidence" value="ECO:0007669"/>
    <property type="project" value="UniProtKB-KW"/>
</dbReference>
<evidence type="ECO:0000256" key="2">
    <source>
        <dbReference type="ARBA" id="ARBA00022679"/>
    </source>
</evidence>
<evidence type="ECO:0000313" key="9">
    <source>
        <dbReference type="Proteomes" id="UP000295325"/>
    </source>
</evidence>